<proteinExistence type="predicted"/>
<dbReference type="Proteomes" id="UP001497516">
    <property type="component" value="Chromosome 4"/>
</dbReference>
<reference evidence="2 3" key="1">
    <citation type="submission" date="2024-04" db="EMBL/GenBank/DDBJ databases">
        <authorList>
            <person name="Fracassetti M."/>
        </authorList>
    </citation>
    <scope>NUCLEOTIDE SEQUENCE [LARGE SCALE GENOMIC DNA]</scope>
</reference>
<dbReference type="CDD" id="cd06222">
    <property type="entry name" value="RNase_H_like"/>
    <property type="match status" value="1"/>
</dbReference>
<organism evidence="2 3">
    <name type="scientific">Linum trigynum</name>
    <dbReference type="NCBI Taxonomy" id="586398"/>
    <lineage>
        <taxon>Eukaryota</taxon>
        <taxon>Viridiplantae</taxon>
        <taxon>Streptophyta</taxon>
        <taxon>Embryophyta</taxon>
        <taxon>Tracheophyta</taxon>
        <taxon>Spermatophyta</taxon>
        <taxon>Magnoliopsida</taxon>
        <taxon>eudicotyledons</taxon>
        <taxon>Gunneridae</taxon>
        <taxon>Pentapetalae</taxon>
        <taxon>rosids</taxon>
        <taxon>fabids</taxon>
        <taxon>Malpighiales</taxon>
        <taxon>Linaceae</taxon>
        <taxon>Linum</taxon>
    </lineage>
</organism>
<evidence type="ECO:0000313" key="3">
    <source>
        <dbReference type="Proteomes" id="UP001497516"/>
    </source>
</evidence>
<name>A0AAV2EEV5_9ROSI</name>
<dbReference type="AlphaFoldDB" id="A0AAV2EEV5"/>
<dbReference type="GO" id="GO:0003676">
    <property type="term" value="F:nucleic acid binding"/>
    <property type="evidence" value="ECO:0007669"/>
    <property type="project" value="InterPro"/>
</dbReference>
<accession>A0AAV2EEV5</accession>
<evidence type="ECO:0000313" key="2">
    <source>
        <dbReference type="EMBL" id="CAL1384435.1"/>
    </source>
</evidence>
<dbReference type="InterPro" id="IPR002156">
    <property type="entry name" value="RNaseH_domain"/>
</dbReference>
<dbReference type="InterPro" id="IPR044730">
    <property type="entry name" value="RNase_H-like_dom_plant"/>
</dbReference>
<keyword evidence="3" id="KW-1185">Reference proteome</keyword>
<sequence>MVVSHNKARVMVERDYAMSFSLPLVLSKAKYPKEEWITYIYCSHHPFISYNESCQCAVEERSSSVVYSDCKVLVDAINGCPSTWSWRCYASLEAIRRIMHLEERIRIFFISRRNNKCADWVAKNCRLDALHHDWIHVLNVISDLL</sequence>
<dbReference type="GO" id="GO:0004523">
    <property type="term" value="F:RNA-DNA hybrid ribonuclease activity"/>
    <property type="evidence" value="ECO:0007669"/>
    <property type="project" value="InterPro"/>
</dbReference>
<dbReference type="Pfam" id="PF13456">
    <property type="entry name" value="RVT_3"/>
    <property type="match status" value="1"/>
</dbReference>
<feature type="domain" description="RNase H type-1" evidence="1">
    <location>
        <begin position="63"/>
        <end position="125"/>
    </location>
</feature>
<evidence type="ECO:0000259" key="1">
    <source>
        <dbReference type="Pfam" id="PF13456"/>
    </source>
</evidence>
<protein>
    <recommendedName>
        <fullName evidence="1">RNase H type-1 domain-containing protein</fullName>
    </recommendedName>
</protein>
<gene>
    <name evidence="2" type="ORF">LTRI10_LOCUS25640</name>
</gene>
<dbReference type="EMBL" id="OZ034817">
    <property type="protein sequence ID" value="CAL1384435.1"/>
    <property type="molecule type" value="Genomic_DNA"/>
</dbReference>